<evidence type="ECO:0000256" key="4">
    <source>
        <dbReference type="ARBA" id="ARBA00023002"/>
    </source>
</evidence>
<gene>
    <name evidence="8" type="ORF">K9S39_06095</name>
</gene>
<comment type="cofactor">
    <cofactor evidence="1">
        <name>Fe(2+)</name>
        <dbReference type="ChEBI" id="CHEBI:29033"/>
    </cofactor>
</comment>
<keyword evidence="2" id="KW-0479">Metal-binding</keyword>
<dbReference type="InterPro" id="IPR037151">
    <property type="entry name" value="AlkB-like_sf"/>
</dbReference>
<evidence type="ECO:0000313" key="8">
    <source>
        <dbReference type="EMBL" id="UQA91496.1"/>
    </source>
</evidence>
<accession>A0ABY4M5I2</accession>
<dbReference type="RefSeq" id="WP_248862321.1">
    <property type="nucleotide sequence ID" value="NZ_CP086322.1"/>
</dbReference>
<proteinExistence type="predicted"/>
<evidence type="ECO:0000256" key="3">
    <source>
        <dbReference type="ARBA" id="ARBA00022964"/>
    </source>
</evidence>
<evidence type="ECO:0000313" key="9">
    <source>
        <dbReference type="Proteomes" id="UP000830115"/>
    </source>
</evidence>
<protein>
    <submittedName>
        <fullName evidence="8">Alpha-ketoglutarate-dependent dioxygenase AlkB</fullName>
    </submittedName>
</protein>
<evidence type="ECO:0000256" key="5">
    <source>
        <dbReference type="ARBA" id="ARBA00023004"/>
    </source>
</evidence>
<keyword evidence="4" id="KW-0560">Oxidoreductase</keyword>
<dbReference type="InterPro" id="IPR004574">
    <property type="entry name" value="Alkb"/>
</dbReference>
<reference evidence="8" key="1">
    <citation type="submission" date="2021-10" db="EMBL/GenBank/DDBJ databases">
        <title>Streptomyces nigrumlapis sp.nov.,an antimicrobial producing actinobacterium isolated from Black Gobi rocks.</title>
        <authorList>
            <person name="Wen Y."/>
            <person name="Zhang W."/>
            <person name="Liu X.G."/>
        </authorList>
    </citation>
    <scope>NUCLEOTIDE SEQUENCE</scope>
    <source>
        <strain evidence="8">ST13-2-2</strain>
    </source>
</reference>
<feature type="region of interest" description="Disordered" evidence="6">
    <location>
        <begin position="1"/>
        <end position="49"/>
    </location>
</feature>
<dbReference type="SUPFAM" id="SSF51197">
    <property type="entry name" value="Clavaminate synthase-like"/>
    <property type="match status" value="1"/>
</dbReference>
<dbReference type="Pfam" id="PF13532">
    <property type="entry name" value="2OG-FeII_Oxy_2"/>
    <property type="match status" value="1"/>
</dbReference>
<keyword evidence="9" id="KW-1185">Reference proteome</keyword>
<evidence type="ECO:0000256" key="1">
    <source>
        <dbReference type="ARBA" id="ARBA00001954"/>
    </source>
</evidence>
<dbReference type="Proteomes" id="UP000830115">
    <property type="component" value="Chromosome"/>
</dbReference>
<dbReference type="PANTHER" id="PTHR16557">
    <property type="entry name" value="ALKYLATED DNA REPAIR PROTEIN ALKB-RELATED"/>
    <property type="match status" value="1"/>
</dbReference>
<dbReference type="EMBL" id="CP086322">
    <property type="protein sequence ID" value="UQA91496.1"/>
    <property type="molecule type" value="Genomic_DNA"/>
</dbReference>
<dbReference type="GO" id="GO:0051213">
    <property type="term" value="F:dioxygenase activity"/>
    <property type="evidence" value="ECO:0007669"/>
    <property type="project" value="UniProtKB-KW"/>
</dbReference>
<evidence type="ECO:0000256" key="6">
    <source>
        <dbReference type="SAM" id="MobiDB-lite"/>
    </source>
</evidence>
<evidence type="ECO:0000259" key="7">
    <source>
        <dbReference type="PROSITE" id="PS51471"/>
    </source>
</evidence>
<sequence length="260" mass="27974">MSTPLPGFESFGQPDGCGPPDSSDRHDGKGNADEPGASGDAGTRATAPRGRRELAPGAVHVPDWLTLAQQRELVAACRGWARGPVPIRHTRLPRGGVMSVQTVCIGWHWQPYAYTRTADDVNGAPVAEFPHWMVELGRRALVEAYQDPSAGEAYTPDTALINFYDDQAKLGMHQDKEERSSAPVVSLSIGDSCVFRFGNTETRTKPYTDIELASGDLFVFGGPSRFAYHGVPRVHPGTCDPASGLTSGRLNITMRVTGLA</sequence>
<feature type="domain" description="Fe2OG dioxygenase" evidence="7">
    <location>
        <begin position="155"/>
        <end position="258"/>
    </location>
</feature>
<name>A0ABY4M5I2_9ACTN</name>
<keyword evidence="3 8" id="KW-0223">Dioxygenase</keyword>
<evidence type="ECO:0000256" key="2">
    <source>
        <dbReference type="ARBA" id="ARBA00022723"/>
    </source>
</evidence>
<organism evidence="8 9">
    <name type="scientific">Streptomyces halobius</name>
    <dbReference type="NCBI Taxonomy" id="2879846"/>
    <lineage>
        <taxon>Bacteria</taxon>
        <taxon>Bacillati</taxon>
        <taxon>Actinomycetota</taxon>
        <taxon>Actinomycetes</taxon>
        <taxon>Kitasatosporales</taxon>
        <taxon>Streptomycetaceae</taxon>
        <taxon>Streptomyces</taxon>
    </lineage>
</organism>
<dbReference type="InterPro" id="IPR027450">
    <property type="entry name" value="AlkB-like"/>
</dbReference>
<dbReference type="PROSITE" id="PS51471">
    <property type="entry name" value="FE2OG_OXY"/>
    <property type="match status" value="1"/>
</dbReference>
<feature type="compositionally biased region" description="Basic and acidic residues" evidence="6">
    <location>
        <begin position="22"/>
        <end position="32"/>
    </location>
</feature>
<dbReference type="InterPro" id="IPR005123">
    <property type="entry name" value="Oxoglu/Fe-dep_dioxygenase_dom"/>
</dbReference>
<dbReference type="Gene3D" id="2.60.120.590">
    <property type="entry name" value="Alpha-ketoglutarate-dependent dioxygenase AlkB-like"/>
    <property type="match status" value="1"/>
</dbReference>
<dbReference type="PANTHER" id="PTHR16557:SF2">
    <property type="entry name" value="NUCLEIC ACID DIOXYGENASE ALKBH1"/>
    <property type="match status" value="1"/>
</dbReference>
<keyword evidence="5" id="KW-0408">Iron</keyword>